<name>A0A0C9WI35_9AGAR</name>
<proteinExistence type="predicted"/>
<dbReference type="HOGENOM" id="CLU_2427363_0_0_1"/>
<sequence>MLCLSGRFWRLTSGWEGLFPVVLRPNSQLLPALGCVSVHARCLQASRVRCAILDQLRRGRKEGLRGSVKLEKDLCFAFPSVDRMAGLCHFG</sequence>
<dbReference type="OrthoDB" id="429813at2759"/>
<gene>
    <name evidence="1" type="ORF">K443DRAFT_440684</name>
</gene>
<evidence type="ECO:0000313" key="1">
    <source>
        <dbReference type="EMBL" id="KIJ92254.1"/>
    </source>
</evidence>
<reference evidence="1 2" key="1">
    <citation type="submission" date="2014-04" db="EMBL/GenBank/DDBJ databases">
        <authorList>
            <consortium name="DOE Joint Genome Institute"/>
            <person name="Kuo A."/>
            <person name="Kohler A."/>
            <person name="Nagy L.G."/>
            <person name="Floudas D."/>
            <person name="Copeland A."/>
            <person name="Barry K.W."/>
            <person name="Cichocki N."/>
            <person name="Veneault-Fourrey C."/>
            <person name="LaButti K."/>
            <person name="Lindquist E.A."/>
            <person name="Lipzen A."/>
            <person name="Lundell T."/>
            <person name="Morin E."/>
            <person name="Murat C."/>
            <person name="Sun H."/>
            <person name="Tunlid A."/>
            <person name="Henrissat B."/>
            <person name="Grigoriev I.V."/>
            <person name="Hibbett D.S."/>
            <person name="Martin F."/>
            <person name="Nordberg H.P."/>
            <person name="Cantor M.N."/>
            <person name="Hua S.X."/>
        </authorList>
    </citation>
    <scope>NUCLEOTIDE SEQUENCE [LARGE SCALE GENOMIC DNA]</scope>
    <source>
        <strain evidence="1 2">LaAM-08-1</strain>
    </source>
</reference>
<dbReference type="EMBL" id="KN838924">
    <property type="protein sequence ID" value="KIJ92254.1"/>
    <property type="molecule type" value="Genomic_DNA"/>
</dbReference>
<accession>A0A0C9WI35</accession>
<evidence type="ECO:0000313" key="2">
    <source>
        <dbReference type="Proteomes" id="UP000054477"/>
    </source>
</evidence>
<organism evidence="1 2">
    <name type="scientific">Laccaria amethystina LaAM-08-1</name>
    <dbReference type="NCBI Taxonomy" id="1095629"/>
    <lineage>
        <taxon>Eukaryota</taxon>
        <taxon>Fungi</taxon>
        <taxon>Dikarya</taxon>
        <taxon>Basidiomycota</taxon>
        <taxon>Agaricomycotina</taxon>
        <taxon>Agaricomycetes</taxon>
        <taxon>Agaricomycetidae</taxon>
        <taxon>Agaricales</taxon>
        <taxon>Agaricineae</taxon>
        <taxon>Hydnangiaceae</taxon>
        <taxon>Laccaria</taxon>
    </lineage>
</organism>
<protein>
    <submittedName>
        <fullName evidence="1">Unplaced genomic scaffold K443scaffold_389, whole genome shotgun sequence</fullName>
    </submittedName>
</protein>
<dbReference type="AlphaFoldDB" id="A0A0C9WI35"/>
<reference evidence="2" key="2">
    <citation type="submission" date="2015-01" db="EMBL/GenBank/DDBJ databases">
        <title>Evolutionary Origins and Diversification of the Mycorrhizal Mutualists.</title>
        <authorList>
            <consortium name="DOE Joint Genome Institute"/>
            <consortium name="Mycorrhizal Genomics Consortium"/>
            <person name="Kohler A."/>
            <person name="Kuo A."/>
            <person name="Nagy L.G."/>
            <person name="Floudas D."/>
            <person name="Copeland A."/>
            <person name="Barry K.W."/>
            <person name="Cichocki N."/>
            <person name="Veneault-Fourrey C."/>
            <person name="LaButti K."/>
            <person name="Lindquist E.A."/>
            <person name="Lipzen A."/>
            <person name="Lundell T."/>
            <person name="Morin E."/>
            <person name="Murat C."/>
            <person name="Riley R."/>
            <person name="Ohm R."/>
            <person name="Sun H."/>
            <person name="Tunlid A."/>
            <person name="Henrissat B."/>
            <person name="Grigoriev I.V."/>
            <person name="Hibbett D.S."/>
            <person name="Martin F."/>
        </authorList>
    </citation>
    <scope>NUCLEOTIDE SEQUENCE [LARGE SCALE GENOMIC DNA]</scope>
    <source>
        <strain evidence="2">LaAM-08-1</strain>
    </source>
</reference>
<keyword evidence="2" id="KW-1185">Reference proteome</keyword>
<dbReference type="Proteomes" id="UP000054477">
    <property type="component" value="Unassembled WGS sequence"/>
</dbReference>